<evidence type="ECO:0000313" key="14">
    <source>
        <dbReference type="Proteomes" id="UP000481252"/>
    </source>
</evidence>
<dbReference type="Gene3D" id="1.10.287.130">
    <property type="match status" value="1"/>
</dbReference>
<gene>
    <name evidence="13" type="ORF">G6N74_23990</name>
</gene>
<keyword evidence="5" id="KW-0808">Transferase</keyword>
<dbReference type="GO" id="GO:0000155">
    <property type="term" value="F:phosphorelay sensor kinase activity"/>
    <property type="evidence" value="ECO:0007669"/>
    <property type="project" value="InterPro"/>
</dbReference>
<dbReference type="AlphaFoldDB" id="A0A7C9RAB9"/>
<comment type="catalytic activity">
    <reaction evidence="1">
        <text>ATP + protein L-histidine = ADP + protein N-phospho-L-histidine.</text>
        <dbReference type="EC" id="2.7.13.3"/>
    </reaction>
</comment>
<keyword evidence="9" id="KW-0902">Two-component regulatory system</keyword>
<dbReference type="Pfam" id="PF02518">
    <property type="entry name" value="HATPase_c"/>
    <property type="match status" value="1"/>
</dbReference>
<sequence length="458" mass="50309">MTKRCHYSLKWRLIFRIALLQGVMVTLFILLIFAAMIVTGAIPHEYEGGTMDVLVDAMDRDANGNLVLKETHELTNLRSKVPDLWFIARDKDGHRLEEGTVPPEFKQFVPLLDNLSDARIDRTPGEGSPPAVRIRWTDTAAGNVQIMTGTKGELSLLRLLMEAPHFFLKGILPITGLMGLATLFATPWVVRGALSGLGLVAAEAERIDIHKRGVQLPVKDIPQEIVPLVNAVNDALLRLDSGYERHKRFLSDAAHELRTPVAILSTRIASLPPTPERARLLQDTARLATLTDQLLDLRRLDQHRPKSFSPIDLVEIARNVVMDLAPIGFAAGYEITFEPSAKTLFIHGDSVAVERAVTNLVQNAIEHGGNSGKISVAVSAPAIIEVSDEGTGVPENERERIFEPFYRSVPQNRGAGLGLTLVREIMELHDGHIELAAASRVGACFRMIFSPSALPAQA</sequence>
<keyword evidence="6 11" id="KW-0812">Transmembrane</keyword>
<dbReference type="SUPFAM" id="SSF55874">
    <property type="entry name" value="ATPase domain of HSP90 chaperone/DNA topoisomerase II/histidine kinase"/>
    <property type="match status" value="1"/>
</dbReference>
<evidence type="ECO:0000256" key="10">
    <source>
        <dbReference type="ARBA" id="ARBA00023136"/>
    </source>
</evidence>
<evidence type="ECO:0000313" key="13">
    <source>
        <dbReference type="EMBL" id="NGN44134.1"/>
    </source>
</evidence>
<comment type="subcellular location">
    <subcellularLocation>
        <location evidence="2">Membrane</location>
        <topology evidence="2">Multi-pass membrane protein</topology>
    </subcellularLocation>
</comment>
<evidence type="ECO:0000256" key="6">
    <source>
        <dbReference type="ARBA" id="ARBA00022692"/>
    </source>
</evidence>
<dbReference type="InterPro" id="IPR036890">
    <property type="entry name" value="HATPase_C_sf"/>
</dbReference>
<organism evidence="13 14">
    <name type="scientific">Mesorhizobium zhangyense</name>
    <dbReference type="NCBI Taxonomy" id="1776730"/>
    <lineage>
        <taxon>Bacteria</taxon>
        <taxon>Pseudomonadati</taxon>
        <taxon>Pseudomonadota</taxon>
        <taxon>Alphaproteobacteria</taxon>
        <taxon>Hyphomicrobiales</taxon>
        <taxon>Phyllobacteriaceae</taxon>
        <taxon>Mesorhizobium</taxon>
    </lineage>
</organism>
<dbReference type="Proteomes" id="UP000481252">
    <property type="component" value="Unassembled WGS sequence"/>
</dbReference>
<dbReference type="PROSITE" id="PS50109">
    <property type="entry name" value="HIS_KIN"/>
    <property type="match status" value="1"/>
</dbReference>
<accession>A0A7C9RAB9</accession>
<comment type="caution">
    <text evidence="13">The sequence shown here is derived from an EMBL/GenBank/DDBJ whole genome shotgun (WGS) entry which is preliminary data.</text>
</comment>
<dbReference type="InterPro" id="IPR036097">
    <property type="entry name" value="HisK_dim/P_sf"/>
</dbReference>
<keyword evidence="7 13" id="KW-0418">Kinase</keyword>
<evidence type="ECO:0000256" key="7">
    <source>
        <dbReference type="ARBA" id="ARBA00022777"/>
    </source>
</evidence>
<dbReference type="Gene3D" id="3.30.565.10">
    <property type="entry name" value="Histidine kinase-like ATPase, C-terminal domain"/>
    <property type="match status" value="1"/>
</dbReference>
<feature type="transmembrane region" description="Helical" evidence="11">
    <location>
        <begin position="13"/>
        <end position="42"/>
    </location>
</feature>
<dbReference type="InterPro" id="IPR050428">
    <property type="entry name" value="TCS_sensor_his_kinase"/>
</dbReference>
<dbReference type="PANTHER" id="PTHR45436">
    <property type="entry name" value="SENSOR HISTIDINE KINASE YKOH"/>
    <property type="match status" value="1"/>
</dbReference>
<dbReference type="CDD" id="cd00075">
    <property type="entry name" value="HATPase"/>
    <property type="match status" value="1"/>
</dbReference>
<dbReference type="InterPro" id="IPR003594">
    <property type="entry name" value="HATPase_dom"/>
</dbReference>
<dbReference type="SMART" id="SM00388">
    <property type="entry name" value="HisKA"/>
    <property type="match status" value="1"/>
</dbReference>
<evidence type="ECO:0000256" key="9">
    <source>
        <dbReference type="ARBA" id="ARBA00023012"/>
    </source>
</evidence>
<dbReference type="SUPFAM" id="SSF47384">
    <property type="entry name" value="Homodimeric domain of signal transducing histidine kinase"/>
    <property type="match status" value="1"/>
</dbReference>
<keyword evidence="8 11" id="KW-1133">Transmembrane helix</keyword>
<keyword evidence="10 11" id="KW-0472">Membrane</keyword>
<evidence type="ECO:0000259" key="12">
    <source>
        <dbReference type="PROSITE" id="PS50109"/>
    </source>
</evidence>
<dbReference type="PANTHER" id="PTHR45436:SF15">
    <property type="entry name" value="SENSOR HISTIDINE KINASE CUSS"/>
    <property type="match status" value="1"/>
</dbReference>
<dbReference type="InterPro" id="IPR003661">
    <property type="entry name" value="HisK_dim/P_dom"/>
</dbReference>
<reference evidence="13 14" key="1">
    <citation type="submission" date="2020-02" db="EMBL/GenBank/DDBJ databases">
        <title>Genome sequence of the type strain CGMCC 1.15528 of Mesorhizobium zhangyense.</title>
        <authorList>
            <person name="Gao J."/>
            <person name="Sun J."/>
        </authorList>
    </citation>
    <scope>NUCLEOTIDE SEQUENCE [LARGE SCALE GENOMIC DNA]</scope>
    <source>
        <strain evidence="13 14">CGMCC 1.15528</strain>
    </source>
</reference>
<keyword evidence="14" id="KW-1185">Reference proteome</keyword>
<evidence type="ECO:0000256" key="8">
    <source>
        <dbReference type="ARBA" id="ARBA00022989"/>
    </source>
</evidence>
<evidence type="ECO:0000256" key="11">
    <source>
        <dbReference type="SAM" id="Phobius"/>
    </source>
</evidence>
<dbReference type="Pfam" id="PF00512">
    <property type="entry name" value="HisKA"/>
    <property type="match status" value="1"/>
</dbReference>
<dbReference type="GO" id="GO:0005886">
    <property type="term" value="C:plasma membrane"/>
    <property type="evidence" value="ECO:0007669"/>
    <property type="project" value="TreeGrafter"/>
</dbReference>
<evidence type="ECO:0000256" key="1">
    <source>
        <dbReference type="ARBA" id="ARBA00000085"/>
    </source>
</evidence>
<name>A0A7C9RAB9_9HYPH</name>
<dbReference type="InterPro" id="IPR005467">
    <property type="entry name" value="His_kinase_dom"/>
</dbReference>
<dbReference type="EC" id="2.7.13.3" evidence="3"/>
<evidence type="ECO:0000256" key="3">
    <source>
        <dbReference type="ARBA" id="ARBA00012438"/>
    </source>
</evidence>
<evidence type="ECO:0000256" key="2">
    <source>
        <dbReference type="ARBA" id="ARBA00004141"/>
    </source>
</evidence>
<dbReference type="CDD" id="cd00082">
    <property type="entry name" value="HisKA"/>
    <property type="match status" value="1"/>
</dbReference>
<dbReference type="RefSeq" id="WP_165120535.1">
    <property type="nucleotide sequence ID" value="NZ_JAAKZG010000013.1"/>
</dbReference>
<evidence type="ECO:0000256" key="4">
    <source>
        <dbReference type="ARBA" id="ARBA00022553"/>
    </source>
</evidence>
<proteinExistence type="predicted"/>
<keyword evidence="4" id="KW-0597">Phosphoprotein</keyword>
<dbReference type="SMART" id="SM00387">
    <property type="entry name" value="HATPase_c"/>
    <property type="match status" value="1"/>
</dbReference>
<dbReference type="PRINTS" id="PR00344">
    <property type="entry name" value="BCTRLSENSOR"/>
</dbReference>
<feature type="domain" description="Histidine kinase" evidence="12">
    <location>
        <begin position="252"/>
        <end position="453"/>
    </location>
</feature>
<evidence type="ECO:0000256" key="5">
    <source>
        <dbReference type="ARBA" id="ARBA00022679"/>
    </source>
</evidence>
<protein>
    <recommendedName>
        <fullName evidence="3">histidine kinase</fullName>
        <ecNumber evidence="3">2.7.13.3</ecNumber>
    </recommendedName>
</protein>
<dbReference type="EMBL" id="JAAKZG010000013">
    <property type="protein sequence ID" value="NGN44134.1"/>
    <property type="molecule type" value="Genomic_DNA"/>
</dbReference>
<dbReference type="InterPro" id="IPR004358">
    <property type="entry name" value="Sig_transdc_His_kin-like_C"/>
</dbReference>